<gene>
    <name evidence="1" type="ORF">J2D73_18385</name>
</gene>
<evidence type="ECO:0000313" key="1">
    <source>
        <dbReference type="EMBL" id="MBO1361753.1"/>
    </source>
</evidence>
<accession>A0ABS3M0P4</accession>
<proteinExistence type="predicted"/>
<evidence type="ECO:0000313" key="2">
    <source>
        <dbReference type="Proteomes" id="UP000664771"/>
    </source>
</evidence>
<protein>
    <submittedName>
        <fullName evidence="1">Uncharacterized protein</fullName>
    </submittedName>
</protein>
<comment type="caution">
    <text evidence="1">The sequence shown here is derived from an EMBL/GenBank/DDBJ whole genome shotgun (WGS) entry which is preliminary data.</text>
</comment>
<name>A0ABS3M0P4_9PROT</name>
<sequence>MDRNIIYAGAVPLDTDMLYAGRFAKVGLGKLASQVYGDGVSAAEGFALTFSTTAMTLTVGVGSVLAPGVVDVTAIGATTAGLDADSTAVTVQYLLPAAATLTLAAGTTYGIYAVCSDRDTGSEILPFYNSSNPSQTLSGQDNDATALPTVRSSLATIQAATSAPTAPAGGAVVL</sequence>
<dbReference type="EMBL" id="JAFVMF010000030">
    <property type="protein sequence ID" value="MBO1361753.1"/>
    <property type="molecule type" value="Genomic_DNA"/>
</dbReference>
<feature type="non-terminal residue" evidence="1">
    <location>
        <position position="174"/>
    </location>
</feature>
<reference evidence="1 2" key="1">
    <citation type="submission" date="2021-03" db="EMBL/GenBank/DDBJ databases">
        <title>The complete genome sequence of Acetobacter sacchari TBRC 11175.</title>
        <authorList>
            <person name="Charoenyingcharoen P."/>
            <person name="Yukphan P."/>
        </authorList>
    </citation>
    <scope>NUCLEOTIDE SEQUENCE [LARGE SCALE GENOMIC DNA]</scope>
    <source>
        <strain evidence="1 2">TBRC 11175</strain>
    </source>
</reference>
<dbReference type="Proteomes" id="UP000664771">
    <property type="component" value="Unassembled WGS sequence"/>
</dbReference>
<keyword evidence="2" id="KW-1185">Reference proteome</keyword>
<organism evidence="1 2">
    <name type="scientific">Acetobacter sacchari</name>
    <dbReference type="NCBI Taxonomy" id="2661687"/>
    <lineage>
        <taxon>Bacteria</taxon>
        <taxon>Pseudomonadati</taxon>
        <taxon>Pseudomonadota</taxon>
        <taxon>Alphaproteobacteria</taxon>
        <taxon>Acetobacterales</taxon>
        <taxon>Acetobacteraceae</taxon>
        <taxon>Acetobacter</taxon>
    </lineage>
</organism>